<dbReference type="InterPro" id="IPR023577">
    <property type="entry name" value="CYTH_domain"/>
</dbReference>
<protein>
    <submittedName>
        <fullName evidence="3">Haloacid dehalogenase</fullName>
    </submittedName>
</protein>
<dbReference type="PROSITE" id="PS51708">
    <property type="entry name" value="CHAD"/>
    <property type="match status" value="1"/>
</dbReference>
<dbReference type="Gene3D" id="1.40.20.10">
    <property type="entry name" value="CHAD domain"/>
    <property type="match status" value="1"/>
</dbReference>
<feature type="domain" description="CHAD" evidence="2">
    <location>
        <begin position="223"/>
        <end position="504"/>
    </location>
</feature>
<dbReference type="GO" id="GO:0050355">
    <property type="term" value="F:inorganic triphosphate phosphatase activity"/>
    <property type="evidence" value="ECO:0007669"/>
    <property type="project" value="InterPro"/>
</dbReference>
<dbReference type="SMART" id="SM01118">
    <property type="entry name" value="CYTH"/>
    <property type="match status" value="1"/>
</dbReference>
<dbReference type="Pfam" id="PF05235">
    <property type="entry name" value="CHAD"/>
    <property type="match status" value="1"/>
</dbReference>
<organism evidence="3 4">
    <name type="scientific">Burkholderia contaminans</name>
    <dbReference type="NCBI Taxonomy" id="488447"/>
    <lineage>
        <taxon>Bacteria</taxon>
        <taxon>Pseudomonadati</taxon>
        <taxon>Pseudomonadota</taxon>
        <taxon>Betaproteobacteria</taxon>
        <taxon>Burkholderiales</taxon>
        <taxon>Burkholderiaceae</taxon>
        <taxon>Burkholderia</taxon>
        <taxon>Burkholderia cepacia complex</taxon>
    </lineage>
</organism>
<dbReference type="RefSeq" id="WP_174945580.1">
    <property type="nucleotide sequence ID" value="NZ_CABVQS010000013.1"/>
</dbReference>
<proteinExistence type="predicted"/>
<dbReference type="Gene3D" id="2.40.320.10">
    <property type="entry name" value="Hypothetical Protein Pfu-838710-001"/>
    <property type="match status" value="1"/>
</dbReference>
<evidence type="ECO:0000313" key="4">
    <source>
        <dbReference type="Proteomes" id="UP000494109"/>
    </source>
</evidence>
<dbReference type="SMART" id="SM00880">
    <property type="entry name" value="CHAD"/>
    <property type="match status" value="1"/>
</dbReference>
<dbReference type="InterPro" id="IPR039013">
    <property type="entry name" value="YgiF"/>
</dbReference>
<dbReference type="PANTHER" id="PTHR39569">
    <property type="entry name" value="INORGANIC TRIPHOSPHATASE"/>
    <property type="match status" value="1"/>
</dbReference>
<dbReference type="InterPro" id="IPR038186">
    <property type="entry name" value="CHAD_dom_sf"/>
</dbReference>
<evidence type="ECO:0000259" key="2">
    <source>
        <dbReference type="PROSITE" id="PS51708"/>
    </source>
</evidence>
<evidence type="ECO:0000313" key="3">
    <source>
        <dbReference type="EMBL" id="VWD24827.1"/>
    </source>
</evidence>
<dbReference type="CDD" id="cd07756">
    <property type="entry name" value="CYTH-like_Pase_CHAD"/>
    <property type="match status" value="1"/>
</dbReference>
<gene>
    <name evidence="3" type="ORF">BCO71033_03441</name>
</gene>
<dbReference type="SUPFAM" id="SSF55154">
    <property type="entry name" value="CYTH-like phosphatases"/>
    <property type="match status" value="1"/>
</dbReference>
<dbReference type="InterPro" id="IPR033469">
    <property type="entry name" value="CYTH-like_dom_sf"/>
</dbReference>
<name>A0A6P2YR51_9BURK</name>
<sequence>MEQELKLRIPPEHLGKLRRAPLLVHGRTEANPSKLLTSTYFDTPDLALHGCGASLRVRADGRRRIQTLKLGGVIDAGVFDRSEFEAPINGDAPDLTLLHEAIPADTECGKLIRDQAVAACLAPVFVTRMNRTAIPIHLASEDEIEVAVDEGTIEAQTGSVSLAAVELELKQGNQQALHATALELLKAAPLRIDHRSKADVGYELLVAEHAEAVKAKPVRLGKSASIEDAFCTILRNCLDQVHANARGVVSGHDPSCVHQMRVGLRRLRSALDLFAKVIPAYSGLDDELRWIAAELGAARDWEVLAGATLDHAGADSNEEELGPIRRACTQMAVANRKRAATAVDSVRYTRLILEFTLWLEVKRWRDAMTDEQRAAIEGSARKFAVEVLHSRHRKLVKRGKKLADLDDHHRHRARIAAKKVRYATEFFQSLVSKAAVRHYVDALTDLQDDLGWRNDAVVADKLLRVVSRKSTAADRGAAFVRGYLASRVAADHRRLSQLWKRFERISPPH</sequence>
<dbReference type="InterPro" id="IPR007899">
    <property type="entry name" value="CHAD_dom"/>
</dbReference>
<reference evidence="3 4" key="1">
    <citation type="submission" date="2019-09" db="EMBL/GenBank/DDBJ databases">
        <authorList>
            <person name="Depoorter E."/>
        </authorList>
    </citation>
    <scope>NUCLEOTIDE SEQUENCE [LARGE SCALE GENOMIC DNA]</scope>
    <source>
        <strain evidence="3">R-71033</strain>
    </source>
</reference>
<dbReference type="PROSITE" id="PS51707">
    <property type="entry name" value="CYTH"/>
    <property type="match status" value="1"/>
</dbReference>
<evidence type="ECO:0000259" key="1">
    <source>
        <dbReference type="PROSITE" id="PS51707"/>
    </source>
</evidence>
<dbReference type="Proteomes" id="UP000494109">
    <property type="component" value="Unassembled WGS sequence"/>
</dbReference>
<dbReference type="PANTHER" id="PTHR39569:SF1">
    <property type="entry name" value="INORGANIC TRIPHOSPHATASE"/>
    <property type="match status" value="1"/>
</dbReference>
<dbReference type="EMBL" id="CABVQS010000013">
    <property type="protein sequence ID" value="VWD24827.1"/>
    <property type="molecule type" value="Genomic_DNA"/>
</dbReference>
<dbReference type="GO" id="GO:0046872">
    <property type="term" value="F:metal ion binding"/>
    <property type="evidence" value="ECO:0007669"/>
    <property type="project" value="TreeGrafter"/>
</dbReference>
<dbReference type="AlphaFoldDB" id="A0A6P2YR51"/>
<accession>A0A6P2YR51</accession>
<feature type="domain" description="CYTH" evidence="1">
    <location>
        <begin position="1"/>
        <end position="208"/>
    </location>
</feature>
<dbReference type="Pfam" id="PF01928">
    <property type="entry name" value="CYTH"/>
    <property type="match status" value="1"/>
</dbReference>